<dbReference type="GO" id="GO:0015074">
    <property type="term" value="P:DNA integration"/>
    <property type="evidence" value="ECO:0007669"/>
    <property type="project" value="InterPro"/>
</dbReference>
<dbReference type="InterPro" id="IPR012337">
    <property type="entry name" value="RNaseH-like_sf"/>
</dbReference>
<feature type="compositionally biased region" description="Basic residues" evidence="7">
    <location>
        <begin position="819"/>
        <end position="832"/>
    </location>
</feature>
<dbReference type="InterPro" id="IPR041373">
    <property type="entry name" value="RT_RNaseH"/>
</dbReference>
<dbReference type="PROSITE" id="PS50994">
    <property type="entry name" value="INTEGRASE"/>
    <property type="match status" value="1"/>
</dbReference>
<dbReference type="FunFam" id="3.10.20.370:FF:000001">
    <property type="entry name" value="Retrovirus-related Pol polyprotein from transposon 17.6-like protein"/>
    <property type="match status" value="1"/>
</dbReference>
<reference evidence="11" key="1">
    <citation type="submission" date="2021-03" db="EMBL/GenBank/DDBJ databases">
        <authorList>
            <person name="Bekaert M."/>
        </authorList>
    </citation>
    <scope>NUCLEOTIDE SEQUENCE</scope>
</reference>
<dbReference type="Pfam" id="PF00665">
    <property type="entry name" value="rve"/>
    <property type="match status" value="1"/>
</dbReference>
<evidence type="ECO:0000313" key="11">
    <source>
        <dbReference type="EMBL" id="CAG2213160.1"/>
    </source>
</evidence>
<dbReference type="Gene3D" id="3.30.70.270">
    <property type="match status" value="2"/>
</dbReference>
<evidence type="ECO:0000256" key="1">
    <source>
        <dbReference type="ARBA" id="ARBA00022679"/>
    </source>
</evidence>
<sequence length="832" mass="95845">MKARPIPYALRPKVEQELDRLEEEGIITKVPTSEWATPIVPVVKKSGGVRICGDFKVTINQQLQVDQYPLPRIDDIFASLSGGEKYSKIDLRQAYLQLEMKEESKKYLTINTHRGLYQYNRMLFGVASAPAIWQRTIDQILQGLTGVQCILDDMVITGKNDREHLVNLEKVMKRLEMYNLSVNKEKCKFFKDEIEFCGHKIDKHGLHKTEDKIKAILDTPEPQNVTQVRSILGLMNYYHKFLPNISSVVRPLHRLLEKDAKWNWNEECQVSFKRAKDLVTSEQVLCHYDPELPIRLACDASPFGLGVVLSHKMQDGTERPIAFASRSLNKAERNYSQIDKEALGIIFGVKKFHTYLYGRKFTLITDHMPLVSIFNPKKGISTTSAARLQRYALFLSGYTYDIEYKNTNKHTNADALSRIPQEFTEADGEEFDAVDVFMLKQLEHLSLTNNNIRRETARDKILSRVYELVQKGWTVNDDIDLKPYFNRKNELSISQGCLQWGIRTIVPTKFRQQTLELLHSAHPGVVKMKLLARSYVWWPRIDSEIESLAKRCSGCQKHHRNPKQSPLHPWEWPSSPWKRIHIDFAGPFIDHMFLIVIDAHSKWPEVIPMKSTTSTQTIRVLRTIFARAGLPEQIVSDNGPQFVSAEFQTFTKMNGITHIKSAPYHPATNGLAERFVQTFKQSLKAMRGENADLNKKLANFPFGISAILPILLMLSYLWGETVAVRDYRGPNKWTSGLVTKREGPLNYQVEVSPNSIWKRHADQIRNSDFNDKQGEEIKNDKTVELEIIPDEPTEQPAQDLQLKQQDSEQPLSEPIQRRYPLRTRKPVTKLNL</sequence>
<dbReference type="FunFam" id="1.10.340.70:FF:000003">
    <property type="entry name" value="Protein CBG25708"/>
    <property type="match status" value="1"/>
</dbReference>
<feature type="region of interest" description="Disordered" evidence="7">
    <location>
        <begin position="791"/>
        <end position="832"/>
    </location>
</feature>
<dbReference type="Gene3D" id="3.30.420.10">
    <property type="entry name" value="Ribonuclease H-like superfamily/Ribonuclease H"/>
    <property type="match status" value="1"/>
</dbReference>
<evidence type="ECO:0000256" key="2">
    <source>
        <dbReference type="ARBA" id="ARBA00022695"/>
    </source>
</evidence>
<evidence type="ECO:0008006" key="13">
    <source>
        <dbReference type="Google" id="ProtNLM"/>
    </source>
</evidence>
<keyword evidence="5" id="KW-0378">Hydrolase</keyword>
<gene>
    <name evidence="11" type="ORF">MEDL_27088</name>
</gene>
<dbReference type="Gene3D" id="3.10.10.10">
    <property type="entry name" value="HIV Type 1 Reverse Transcriptase, subunit A, domain 1"/>
    <property type="match status" value="1"/>
</dbReference>
<proteinExistence type="predicted"/>
<feature type="compositionally biased region" description="Polar residues" evidence="7">
    <location>
        <begin position="795"/>
        <end position="810"/>
    </location>
</feature>
<dbReference type="Gene3D" id="1.10.340.70">
    <property type="match status" value="1"/>
</dbReference>
<accession>A0A8S3S863</accession>
<dbReference type="EMBL" id="CAJPWZ010001338">
    <property type="protein sequence ID" value="CAG2213160.1"/>
    <property type="molecule type" value="Genomic_DNA"/>
</dbReference>
<feature type="domain" description="Reverse transcriptase" evidence="9">
    <location>
        <begin position="23"/>
        <end position="201"/>
    </location>
</feature>
<dbReference type="CDD" id="cd09274">
    <property type="entry name" value="RNase_HI_RT_Ty3"/>
    <property type="match status" value="1"/>
</dbReference>
<evidence type="ECO:0000256" key="7">
    <source>
        <dbReference type="SAM" id="MobiDB-lite"/>
    </source>
</evidence>
<evidence type="ECO:0000256" key="3">
    <source>
        <dbReference type="ARBA" id="ARBA00022722"/>
    </source>
</evidence>
<evidence type="ECO:0000256" key="6">
    <source>
        <dbReference type="ARBA" id="ARBA00022918"/>
    </source>
</evidence>
<keyword evidence="6" id="KW-0695">RNA-directed DNA polymerase</keyword>
<dbReference type="InterPro" id="IPR041588">
    <property type="entry name" value="Integrase_H2C2"/>
</dbReference>
<dbReference type="OrthoDB" id="6220944at2759"/>
<keyword evidence="1" id="KW-0808">Transferase</keyword>
<keyword evidence="8" id="KW-0812">Transmembrane</keyword>
<dbReference type="InterPro" id="IPR043502">
    <property type="entry name" value="DNA/RNA_pol_sf"/>
</dbReference>
<keyword evidence="3" id="KW-0540">Nuclease</keyword>
<dbReference type="Proteomes" id="UP000683360">
    <property type="component" value="Unassembled WGS sequence"/>
</dbReference>
<keyword evidence="8" id="KW-1133">Transmembrane helix</keyword>
<dbReference type="CDD" id="cd01647">
    <property type="entry name" value="RT_LTR"/>
    <property type="match status" value="1"/>
</dbReference>
<evidence type="ECO:0000259" key="9">
    <source>
        <dbReference type="PROSITE" id="PS50878"/>
    </source>
</evidence>
<evidence type="ECO:0000313" key="12">
    <source>
        <dbReference type="Proteomes" id="UP000683360"/>
    </source>
</evidence>
<comment type="caution">
    <text evidence="11">The sequence shown here is derived from an EMBL/GenBank/DDBJ whole genome shotgun (WGS) entry which is preliminary data.</text>
</comment>
<dbReference type="GO" id="GO:0016787">
    <property type="term" value="F:hydrolase activity"/>
    <property type="evidence" value="ECO:0007669"/>
    <property type="project" value="UniProtKB-KW"/>
</dbReference>
<dbReference type="Pfam" id="PF00078">
    <property type="entry name" value="RVT_1"/>
    <property type="match status" value="1"/>
</dbReference>
<name>A0A8S3S863_MYTED</name>
<feature type="transmembrane region" description="Helical" evidence="8">
    <location>
        <begin position="700"/>
        <end position="718"/>
    </location>
</feature>
<dbReference type="Pfam" id="PF17917">
    <property type="entry name" value="RT_RNaseH"/>
    <property type="match status" value="1"/>
</dbReference>
<dbReference type="GO" id="GO:0003964">
    <property type="term" value="F:RNA-directed DNA polymerase activity"/>
    <property type="evidence" value="ECO:0007669"/>
    <property type="project" value="UniProtKB-KW"/>
</dbReference>
<keyword evidence="4" id="KW-0255">Endonuclease</keyword>
<evidence type="ECO:0000259" key="10">
    <source>
        <dbReference type="PROSITE" id="PS50994"/>
    </source>
</evidence>
<dbReference type="Gene3D" id="3.10.20.370">
    <property type="match status" value="1"/>
</dbReference>
<dbReference type="InterPro" id="IPR050951">
    <property type="entry name" value="Retrovirus_Pol_polyprotein"/>
</dbReference>
<dbReference type="GO" id="GO:0003676">
    <property type="term" value="F:nucleic acid binding"/>
    <property type="evidence" value="ECO:0007669"/>
    <property type="project" value="InterPro"/>
</dbReference>
<evidence type="ECO:0000256" key="5">
    <source>
        <dbReference type="ARBA" id="ARBA00022801"/>
    </source>
</evidence>
<keyword evidence="12" id="KW-1185">Reference proteome</keyword>
<organism evidence="11 12">
    <name type="scientific">Mytilus edulis</name>
    <name type="common">Blue mussel</name>
    <dbReference type="NCBI Taxonomy" id="6550"/>
    <lineage>
        <taxon>Eukaryota</taxon>
        <taxon>Metazoa</taxon>
        <taxon>Spiralia</taxon>
        <taxon>Lophotrochozoa</taxon>
        <taxon>Mollusca</taxon>
        <taxon>Bivalvia</taxon>
        <taxon>Autobranchia</taxon>
        <taxon>Pteriomorphia</taxon>
        <taxon>Mytilida</taxon>
        <taxon>Mytiloidea</taxon>
        <taxon>Mytilidae</taxon>
        <taxon>Mytilinae</taxon>
        <taxon>Mytilus</taxon>
    </lineage>
</organism>
<feature type="domain" description="Integrase catalytic" evidence="10">
    <location>
        <begin position="572"/>
        <end position="683"/>
    </location>
</feature>
<dbReference type="PANTHER" id="PTHR37984:SF14">
    <property type="entry name" value="RIBONUCLEASE H"/>
    <property type="match status" value="1"/>
</dbReference>
<dbReference type="InterPro" id="IPR001584">
    <property type="entry name" value="Integrase_cat-core"/>
</dbReference>
<dbReference type="PROSITE" id="PS50878">
    <property type="entry name" value="RT_POL"/>
    <property type="match status" value="1"/>
</dbReference>
<evidence type="ECO:0000256" key="8">
    <source>
        <dbReference type="SAM" id="Phobius"/>
    </source>
</evidence>
<keyword evidence="8" id="KW-0472">Membrane</keyword>
<dbReference type="SUPFAM" id="SSF53098">
    <property type="entry name" value="Ribonuclease H-like"/>
    <property type="match status" value="1"/>
</dbReference>
<dbReference type="FunFam" id="3.30.420.10:FF:000063">
    <property type="entry name" value="Retrovirus-related Pol polyprotein from transposon 297-like Protein"/>
    <property type="match status" value="1"/>
</dbReference>
<keyword evidence="2" id="KW-0548">Nucleotidyltransferase</keyword>
<dbReference type="InterPro" id="IPR000477">
    <property type="entry name" value="RT_dom"/>
</dbReference>
<dbReference type="FunFam" id="3.30.70.270:FF:000026">
    <property type="entry name" value="Transposon Ty3-G Gag-Pol polyprotein"/>
    <property type="match status" value="1"/>
</dbReference>
<dbReference type="InterPro" id="IPR043128">
    <property type="entry name" value="Rev_trsase/Diguanyl_cyclase"/>
</dbReference>
<dbReference type="AlphaFoldDB" id="A0A8S3S863"/>
<dbReference type="InterPro" id="IPR036397">
    <property type="entry name" value="RNaseH_sf"/>
</dbReference>
<dbReference type="PANTHER" id="PTHR37984">
    <property type="entry name" value="PROTEIN CBG26694"/>
    <property type="match status" value="1"/>
</dbReference>
<dbReference type="GO" id="GO:0004519">
    <property type="term" value="F:endonuclease activity"/>
    <property type="evidence" value="ECO:0007669"/>
    <property type="project" value="UniProtKB-KW"/>
</dbReference>
<evidence type="ECO:0000256" key="4">
    <source>
        <dbReference type="ARBA" id="ARBA00022759"/>
    </source>
</evidence>
<protein>
    <recommendedName>
        <fullName evidence="13">Integrase catalytic domain-containing protein</fullName>
    </recommendedName>
</protein>
<dbReference type="SUPFAM" id="SSF56672">
    <property type="entry name" value="DNA/RNA polymerases"/>
    <property type="match status" value="1"/>
</dbReference>
<dbReference type="Pfam" id="PF17921">
    <property type="entry name" value="Integrase_H2C2"/>
    <property type="match status" value="1"/>
</dbReference>